<evidence type="ECO:0000313" key="15">
    <source>
        <dbReference type="Proteomes" id="UP001431209"/>
    </source>
</evidence>
<evidence type="ECO:0000256" key="11">
    <source>
        <dbReference type="ARBA" id="ARBA00023004"/>
    </source>
</evidence>
<reference evidence="14 15" key="1">
    <citation type="submission" date="2024-03" db="EMBL/GenBank/DDBJ databases">
        <title>The Acrasis kona genome and developmental transcriptomes reveal deep origins of eukaryotic multicellular pathways.</title>
        <authorList>
            <person name="Sheikh S."/>
            <person name="Fu C.-J."/>
            <person name="Brown M.W."/>
            <person name="Baldauf S.L."/>
        </authorList>
    </citation>
    <scope>NUCLEOTIDE SEQUENCE [LARGE SCALE GENOMIC DNA]</scope>
    <source>
        <strain evidence="14 15">ATCC MYA-3509</strain>
    </source>
</reference>
<evidence type="ECO:0000256" key="3">
    <source>
        <dbReference type="ARBA" id="ARBA00008388"/>
    </source>
</evidence>
<dbReference type="GO" id="GO:0010230">
    <property type="term" value="P:alternative respiration"/>
    <property type="evidence" value="ECO:0007669"/>
    <property type="project" value="TreeGrafter"/>
</dbReference>
<accession>A0AAW2Z2A3</accession>
<evidence type="ECO:0000256" key="10">
    <source>
        <dbReference type="ARBA" id="ARBA00023002"/>
    </source>
</evidence>
<evidence type="ECO:0000256" key="8">
    <source>
        <dbReference type="ARBA" id="ARBA00022982"/>
    </source>
</evidence>
<organism evidence="14 15">
    <name type="scientific">Acrasis kona</name>
    <dbReference type="NCBI Taxonomy" id="1008807"/>
    <lineage>
        <taxon>Eukaryota</taxon>
        <taxon>Discoba</taxon>
        <taxon>Heterolobosea</taxon>
        <taxon>Tetramitia</taxon>
        <taxon>Eutetramitia</taxon>
        <taxon>Acrasidae</taxon>
        <taxon>Acrasis</taxon>
    </lineage>
</organism>
<keyword evidence="6 13" id="KW-0812">Transmembrane</keyword>
<keyword evidence="5" id="KW-0679">Respiratory chain</keyword>
<dbReference type="GO" id="GO:0046872">
    <property type="term" value="F:metal ion binding"/>
    <property type="evidence" value="ECO:0007669"/>
    <property type="project" value="UniProtKB-KW"/>
</dbReference>
<evidence type="ECO:0000256" key="12">
    <source>
        <dbReference type="ARBA" id="ARBA00023136"/>
    </source>
</evidence>
<dbReference type="PANTHER" id="PTHR31803">
    <property type="entry name" value="ALTERNATIVE OXIDASE"/>
    <property type="match status" value="1"/>
</dbReference>
<dbReference type="InterPro" id="IPR002680">
    <property type="entry name" value="AOX"/>
</dbReference>
<dbReference type="GO" id="GO:0009916">
    <property type="term" value="F:alternative oxidase activity"/>
    <property type="evidence" value="ECO:0007669"/>
    <property type="project" value="InterPro"/>
</dbReference>
<evidence type="ECO:0000256" key="5">
    <source>
        <dbReference type="ARBA" id="ARBA00022660"/>
    </source>
</evidence>
<keyword evidence="4" id="KW-0813">Transport</keyword>
<dbReference type="GO" id="GO:0005739">
    <property type="term" value="C:mitochondrion"/>
    <property type="evidence" value="ECO:0007669"/>
    <property type="project" value="TreeGrafter"/>
</dbReference>
<dbReference type="PANTHER" id="PTHR31803:SF3">
    <property type="entry name" value="ALTERNATIVE OXIDASE"/>
    <property type="match status" value="1"/>
</dbReference>
<evidence type="ECO:0000256" key="6">
    <source>
        <dbReference type="ARBA" id="ARBA00022692"/>
    </source>
</evidence>
<proteinExistence type="inferred from homology"/>
<evidence type="ECO:0000256" key="7">
    <source>
        <dbReference type="ARBA" id="ARBA00022723"/>
    </source>
</evidence>
<evidence type="ECO:0000256" key="1">
    <source>
        <dbReference type="ARBA" id="ARBA00001962"/>
    </source>
</evidence>
<sequence>MKTQHTSDTREHYSRHFEGADRTNVDFEQLENIDTNYHFEPQVLSDYIAFSIVYIVRFLTRYIFSGRFVHHGVFLEACASIPGLVGGVLHYIFGASSPEEEKRIAALLEESENERTHLMLWAEVIKPSILETILIFFATVVYFVLYCASYLVSRNFCHRVVGYMEEEAVWYYTDFLQAIDRGVPEVLDIQVPKLAINYYKLNADATLRQVVLCVRGDEAHHRNSNHTLSGCILK</sequence>
<dbReference type="GO" id="GO:0016020">
    <property type="term" value="C:membrane"/>
    <property type="evidence" value="ECO:0007669"/>
    <property type="project" value="UniProtKB-SubCell"/>
</dbReference>
<keyword evidence="9 13" id="KW-1133">Transmembrane helix</keyword>
<dbReference type="InterPro" id="IPR038659">
    <property type="entry name" value="AOX_sf"/>
</dbReference>
<comment type="similarity">
    <text evidence="3">Belongs to the alternative oxidase family.</text>
</comment>
<dbReference type="EMBL" id="JAOPGA020001001">
    <property type="protein sequence ID" value="KAL0483918.1"/>
    <property type="molecule type" value="Genomic_DNA"/>
</dbReference>
<keyword evidence="8" id="KW-0249">Electron transport</keyword>
<evidence type="ECO:0000256" key="9">
    <source>
        <dbReference type="ARBA" id="ARBA00022989"/>
    </source>
</evidence>
<keyword evidence="7" id="KW-0479">Metal-binding</keyword>
<comment type="caution">
    <text evidence="14">The sequence shown here is derived from an EMBL/GenBank/DDBJ whole genome shotgun (WGS) entry which is preliminary data.</text>
</comment>
<dbReference type="Pfam" id="PF01786">
    <property type="entry name" value="AOX"/>
    <property type="match status" value="1"/>
</dbReference>
<comment type="subcellular location">
    <subcellularLocation>
        <location evidence="2">Membrane</location>
    </subcellularLocation>
</comment>
<feature type="transmembrane region" description="Helical" evidence="13">
    <location>
        <begin position="73"/>
        <end position="93"/>
    </location>
</feature>
<keyword evidence="10" id="KW-0560">Oxidoreductase</keyword>
<keyword evidence="11" id="KW-0408">Iron</keyword>
<evidence type="ECO:0000256" key="4">
    <source>
        <dbReference type="ARBA" id="ARBA00022448"/>
    </source>
</evidence>
<dbReference type="AlphaFoldDB" id="A0AAW2Z2A3"/>
<dbReference type="Gene3D" id="1.20.1260.140">
    <property type="entry name" value="Alternative oxidase"/>
    <property type="match status" value="1"/>
</dbReference>
<feature type="transmembrane region" description="Helical" evidence="13">
    <location>
        <begin position="47"/>
        <end position="64"/>
    </location>
</feature>
<keyword evidence="15" id="KW-1185">Reference proteome</keyword>
<evidence type="ECO:0000313" key="14">
    <source>
        <dbReference type="EMBL" id="KAL0483918.1"/>
    </source>
</evidence>
<protein>
    <submittedName>
        <fullName evidence="14">Ubiquinol oxidase AOX1C, mitochondrial</fullName>
    </submittedName>
</protein>
<gene>
    <name evidence="14" type="ORF">AKO1_004543</name>
</gene>
<comment type="cofactor">
    <cofactor evidence="1">
        <name>Fe cation</name>
        <dbReference type="ChEBI" id="CHEBI:24875"/>
    </cofactor>
</comment>
<keyword evidence="12 13" id="KW-0472">Membrane</keyword>
<dbReference type="Proteomes" id="UP001431209">
    <property type="component" value="Unassembled WGS sequence"/>
</dbReference>
<evidence type="ECO:0000256" key="2">
    <source>
        <dbReference type="ARBA" id="ARBA00004370"/>
    </source>
</evidence>
<feature type="transmembrane region" description="Helical" evidence="13">
    <location>
        <begin position="129"/>
        <end position="152"/>
    </location>
</feature>
<name>A0AAW2Z2A3_9EUKA</name>
<evidence type="ECO:0000256" key="13">
    <source>
        <dbReference type="SAM" id="Phobius"/>
    </source>
</evidence>